<evidence type="ECO:0000256" key="2">
    <source>
        <dbReference type="ARBA" id="ARBA00005695"/>
    </source>
</evidence>
<dbReference type="PATRIC" id="fig|1415166.3.peg.3145"/>
<protein>
    <submittedName>
        <fullName evidence="7">Putative ABC transporter, substrate-binding protein</fullName>
    </submittedName>
</protein>
<dbReference type="InterPro" id="IPR030678">
    <property type="entry name" value="Peptide/Ni-bd"/>
</dbReference>
<dbReference type="Proteomes" id="UP000019150">
    <property type="component" value="Chromosome"/>
</dbReference>
<dbReference type="KEGG" id="nno:NONO_c30690"/>
<dbReference type="GO" id="GO:0043190">
    <property type="term" value="C:ATP-binding cassette (ABC) transporter complex"/>
    <property type="evidence" value="ECO:0007669"/>
    <property type="project" value="InterPro"/>
</dbReference>
<feature type="domain" description="Solute-binding protein family 5" evidence="6">
    <location>
        <begin position="101"/>
        <end position="462"/>
    </location>
</feature>
<dbReference type="GO" id="GO:1904680">
    <property type="term" value="F:peptide transmembrane transporter activity"/>
    <property type="evidence" value="ECO:0007669"/>
    <property type="project" value="TreeGrafter"/>
</dbReference>
<dbReference type="InterPro" id="IPR000914">
    <property type="entry name" value="SBP_5_dom"/>
</dbReference>
<proteinExistence type="inferred from homology"/>
<dbReference type="RefSeq" id="WP_025349310.1">
    <property type="nucleotide sequence ID" value="NZ_CP006850.1"/>
</dbReference>
<keyword evidence="8" id="KW-1185">Reference proteome</keyword>
<keyword evidence="3" id="KW-0813">Transport</keyword>
<dbReference type="OrthoDB" id="9796817at2"/>
<dbReference type="Gene3D" id="3.40.190.10">
    <property type="entry name" value="Periplasmic binding protein-like II"/>
    <property type="match status" value="1"/>
</dbReference>
<evidence type="ECO:0000256" key="3">
    <source>
        <dbReference type="ARBA" id="ARBA00022448"/>
    </source>
</evidence>
<feature type="signal peptide" evidence="5">
    <location>
        <begin position="1"/>
        <end position="33"/>
    </location>
</feature>
<evidence type="ECO:0000256" key="5">
    <source>
        <dbReference type="SAM" id="SignalP"/>
    </source>
</evidence>
<evidence type="ECO:0000256" key="4">
    <source>
        <dbReference type="ARBA" id="ARBA00022729"/>
    </source>
</evidence>
<dbReference type="EMBL" id="CP006850">
    <property type="protein sequence ID" value="AHH17856.1"/>
    <property type="molecule type" value="Genomic_DNA"/>
</dbReference>
<dbReference type="STRING" id="1415166.NONO_c30690"/>
<comment type="similarity">
    <text evidence="2">Belongs to the bacterial solute-binding protein 5 family.</text>
</comment>
<dbReference type="InterPro" id="IPR039424">
    <property type="entry name" value="SBP_5"/>
</dbReference>
<dbReference type="GO" id="GO:0015833">
    <property type="term" value="P:peptide transport"/>
    <property type="evidence" value="ECO:0007669"/>
    <property type="project" value="TreeGrafter"/>
</dbReference>
<comment type="subcellular location">
    <subcellularLocation>
        <location evidence="1">Cell envelope</location>
    </subcellularLocation>
</comment>
<dbReference type="PIRSF" id="PIRSF002741">
    <property type="entry name" value="MppA"/>
    <property type="match status" value="1"/>
</dbReference>
<dbReference type="AlphaFoldDB" id="W5TKX8"/>
<dbReference type="SUPFAM" id="SSF53850">
    <property type="entry name" value="Periplasmic binding protein-like II"/>
    <property type="match status" value="1"/>
</dbReference>
<evidence type="ECO:0000259" key="6">
    <source>
        <dbReference type="Pfam" id="PF00496"/>
    </source>
</evidence>
<dbReference type="GO" id="GO:0042597">
    <property type="term" value="C:periplasmic space"/>
    <property type="evidence" value="ECO:0007669"/>
    <property type="project" value="UniProtKB-ARBA"/>
</dbReference>
<evidence type="ECO:0000313" key="7">
    <source>
        <dbReference type="EMBL" id="AHH17856.1"/>
    </source>
</evidence>
<reference evidence="7 8" key="1">
    <citation type="journal article" date="2014" name="Appl. Environ. Microbiol.">
        <title>Insights into the Microbial Degradation of Rubber and Gutta-Percha by Analysis of the Complete Genome of Nocardia nova SH22a.</title>
        <authorList>
            <person name="Luo Q."/>
            <person name="Hiessl S."/>
            <person name="Poehlein A."/>
            <person name="Daniel R."/>
            <person name="Steinbuchel A."/>
        </authorList>
    </citation>
    <scope>NUCLEOTIDE SEQUENCE [LARGE SCALE GENOMIC DNA]</scope>
    <source>
        <strain evidence="7">SH22a</strain>
    </source>
</reference>
<dbReference type="Pfam" id="PF00496">
    <property type="entry name" value="SBP_bac_5"/>
    <property type="match status" value="1"/>
</dbReference>
<keyword evidence="4 5" id="KW-0732">Signal</keyword>
<evidence type="ECO:0000313" key="8">
    <source>
        <dbReference type="Proteomes" id="UP000019150"/>
    </source>
</evidence>
<feature type="chain" id="PRO_5004873621" evidence="5">
    <location>
        <begin position="34"/>
        <end position="563"/>
    </location>
</feature>
<dbReference type="PROSITE" id="PS51257">
    <property type="entry name" value="PROKAR_LIPOPROTEIN"/>
    <property type="match status" value="1"/>
</dbReference>
<accession>W5TKX8</accession>
<dbReference type="HOGENOM" id="CLU_017028_7_3_11"/>
<dbReference type="PANTHER" id="PTHR30290">
    <property type="entry name" value="PERIPLASMIC BINDING COMPONENT OF ABC TRANSPORTER"/>
    <property type="match status" value="1"/>
</dbReference>
<gene>
    <name evidence="7" type="ORF">NONO_c30690</name>
</gene>
<dbReference type="GO" id="GO:0030313">
    <property type="term" value="C:cell envelope"/>
    <property type="evidence" value="ECO:0007669"/>
    <property type="project" value="UniProtKB-SubCell"/>
</dbReference>
<dbReference type="CDD" id="cd08492">
    <property type="entry name" value="PBP2_NikA_DppA_OppA_like_15"/>
    <property type="match status" value="1"/>
</dbReference>
<dbReference type="Gene3D" id="3.10.105.10">
    <property type="entry name" value="Dipeptide-binding Protein, Domain 3"/>
    <property type="match status" value="1"/>
</dbReference>
<dbReference type="eggNOG" id="COG0747">
    <property type="taxonomic scope" value="Bacteria"/>
</dbReference>
<organism evidence="7 8">
    <name type="scientific">Nocardia nova SH22a</name>
    <dbReference type="NCBI Taxonomy" id="1415166"/>
    <lineage>
        <taxon>Bacteria</taxon>
        <taxon>Bacillati</taxon>
        <taxon>Actinomycetota</taxon>
        <taxon>Actinomycetes</taxon>
        <taxon>Mycobacteriales</taxon>
        <taxon>Nocardiaceae</taxon>
        <taxon>Nocardia</taxon>
    </lineage>
</organism>
<name>W5TKX8_9NOCA</name>
<evidence type="ECO:0000256" key="1">
    <source>
        <dbReference type="ARBA" id="ARBA00004196"/>
    </source>
</evidence>
<sequence>MPTFSKPAPFRRTRRRRIAAIALAAVAALLAGACGGAGTDSGPSGEGRDPVRGGTLRIAFFPDNAAFPCIDPFQVYWIEHRSLIRNFADSLTDQNPETGAIVPWLATGWQISPDGLEYTFTLRDGVTFADGAPLDAAAVKANFDAFLDLRRQTNGTVFGASYIVGLESAEVVDGRTVRFHFSRPNSSFLQATSTTNLALLSPASLRNTPQQRCQGGVVGSGPFVLDKYVPGESVSLSRRTGHHWGSALSKNTGEAYLDGVRVSYVAEDSVRTGDLVAGQIDIAWPRNPFTVEDRQLISRSGAYVRSRPLPGVSYTLYPNVSQGRPLADDRVRAALYHAIDVKSYAATVFGSDYPPVAGPFDSTTPYFASQAAKLNYDPQEAGRLLDAAGWRIAPGDRYRSKDGKRLTLTQLISTASPGAELFQDQLRQVGIDLQLKVVTTAERPGAIAGGQYDLLESYFTRADPGALQYILDEQLANSKALARNAQKPETAARVRDLFTQAVQAGDEAQRSRIYTELQNVLIDNGVTFPLFERLQYAGIRNQVNGFRFTSESFLALDDTWIQP</sequence>
<dbReference type="PANTHER" id="PTHR30290:SF10">
    <property type="entry name" value="PERIPLASMIC OLIGOPEPTIDE-BINDING PROTEIN-RELATED"/>
    <property type="match status" value="1"/>
</dbReference>